<dbReference type="Proteomes" id="UP000058074">
    <property type="component" value="Chromosome"/>
</dbReference>
<dbReference type="OrthoDB" id="7455080at2"/>
<evidence type="ECO:0000313" key="4">
    <source>
        <dbReference type="EMBL" id="ALH82243.1"/>
    </source>
</evidence>
<evidence type="ECO:0000313" key="5">
    <source>
        <dbReference type="Proteomes" id="UP000058074"/>
    </source>
</evidence>
<dbReference type="Gene3D" id="2.40.128.130">
    <property type="entry name" value="Autotransporter beta-domain"/>
    <property type="match status" value="1"/>
</dbReference>
<dbReference type="InterPro" id="IPR005546">
    <property type="entry name" value="Autotransporte_beta"/>
</dbReference>
<dbReference type="SMART" id="SM00869">
    <property type="entry name" value="Autotransporter"/>
    <property type="match status" value="1"/>
</dbReference>
<dbReference type="SUPFAM" id="SSF103515">
    <property type="entry name" value="Autotransporter"/>
    <property type="match status" value="1"/>
</dbReference>
<reference evidence="4 5" key="1">
    <citation type="journal article" date="2015" name="Genome Announc.">
        <title>Complete Genome Sequence of Polypropylene Glycol- and Polyethylene Glycol-Degrading Sphingopyxis macrogoltabida Strain EY-1.</title>
        <authorList>
            <person name="Ohtsubo Y."/>
            <person name="Nagata Y."/>
            <person name="Numata M."/>
            <person name="Tsuchikane K."/>
            <person name="Hosoyama A."/>
            <person name="Yamazoe A."/>
            <person name="Tsuda M."/>
            <person name="Fujita N."/>
            <person name="Kawai F."/>
        </authorList>
    </citation>
    <scope>NUCLEOTIDE SEQUENCE [LARGE SCALE GENOMIC DNA]</scope>
    <source>
        <strain evidence="4 5">EY-1</strain>
    </source>
</reference>
<feature type="signal peptide" evidence="2">
    <location>
        <begin position="1"/>
        <end position="36"/>
    </location>
</feature>
<dbReference type="KEGG" id="smag:AN936_18355"/>
<organism evidence="4 5">
    <name type="scientific">Sphingopyxis macrogoltabida</name>
    <name type="common">Sphingomonas macrogoltabidus</name>
    <dbReference type="NCBI Taxonomy" id="33050"/>
    <lineage>
        <taxon>Bacteria</taxon>
        <taxon>Pseudomonadati</taxon>
        <taxon>Pseudomonadota</taxon>
        <taxon>Alphaproteobacteria</taxon>
        <taxon>Sphingomonadales</taxon>
        <taxon>Sphingomonadaceae</taxon>
        <taxon>Sphingopyxis</taxon>
    </lineage>
</organism>
<dbReference type="Pfam" id="PF03797">
    <property type="entry name" value="Autotransporter"/>
    <property type="match status" value="1"/>
</dbReference>
<dbReference type="InterPro" id="IPR036709">
    <property type="entry name" value="Autotransporte_beta_dom_sf"/>
</dbReference>
<feature type="domain" description="Autotransporter" evidence="3">
    <location>
        <begin position="1784"/>
        <end position="2061"/>
    </location>
</feature>
<protein>
    <recommendedName>
        <fullName evidence="3">Autotransporter domain-containing protein</fullName>
    </recommendedName>
</protein>
<proteinExistence type="predicted"/>
<keyword evidence="2" id="KW-0732">Signal</keyword>
<feature type="region of interest" description="Disordered" evidence="1">
    <location>
        <begin position="704"/>
        <end position="743"/>
    </location>
</feature>
<accession>A0A0N7GT14</accession>
<dbReference type="RefSeq" id="WP_054589313.1">
    <property type="nucleotide sequence ID" value="NZ_CP012700.1"/>
</dbReference>
<evidence type="ECO:0000259" key="3">
    <source>
        <dbReference type="PROSITE" id="PS51208"/>
    </source>
</evidence>
<feature type="chain" id="PRO_5006012236" description="Autotransporter domain-containing protein" evidence="2">
    <location>
        <begin position="37"/>
        <end position="2061"/>
    </location>
</feature>
<dbReference type="PATRIC" id="fig|33050.5.peg.3810"/>
<gene>
    <name evidence="4" type="ORF">AN936_18355</name>
</gene>
<sequence length="2061" mass="204531">MTTKSTSRARRFAKGALLVSAAFPISALVIAGSAHAEQTVEVNGAEAAVSVQAKIDAAKATPDRDITISVTSKGEVTGPGTIGITPIAGQGDGAIGFSNAGSIGATDATGAVTDNVGVVLNGSSSKADNKLAASNAGLITGGFSATGFGGTVSLDNSGAIHNGVTLAGKGDVSLASSGSVRSGDVLVAAAGTQTTTVSGDTTTNSFASGDVTAAVTNIASADGKTKGNATFYSEYGDVDATVSGTAGNIVGYSGGTRTVVATSVAPPAGKTTVTNDYSDTYGATNVNLTTTSTSAVDDIVGVANGNVEVAVAGSVENNVQAVPLGNNSFATKTTVTLDDKGGLLEEVQTSGGGAVAGNSTIDIAATGKVGGFARAVATRDASISNAGEVEGALNAFAGNGGLTSSNSSTRTEDGLGGVLKNVTANSLTSAIGSASVSVAGTGVVGGGVQASGTKDATVVNAGAIDGSVTASAGTGNATTSSQELVFDGKGNILSNATTSTSTRTAGNASIDITETGKVGGNVVATASNSASVVNAGAVEGSATVNAGTGGSAYANERLVSYDGKGSQISDVYSESSTHLAGDASVDVAATGSIGGAVNATATENVTIVNAGMIGSGVNASSSGSDTTYSYSEQTPTPVVDAKAGTTTSQYSVTSESTATATTGAIDFTNSAGGTVGFNGVGNVNLTAGGDITILNQGDVRGATYAQSTGGKSVSSSSYSTTSIDDGKGGSSFTEQDTQSTSYVSTGGSVTGTYAGANGTLNFSPAAIGNVTQVADQASTVTITGAVLGNVSSVAGNAGVASSSSETSGKGTTIVDVDGTGSFTGGYSESSETTAISGGDSKVVVSGKVARSNAGGSAGVYSQGTNSSTVAISGSVEDDVASNATGATANVTEESGSVAQTITEGVYVTDTLAGKYSSTSVVTDGASSVTITGKATANQDTVGGNVDVNGVKSASAEVASKAVVGGNLTVNAANGTDSQTTLERSYVRDAETGVATATETQSVSYGASAAQGDASATIAGAVEGGTYATAGRGDATVTLTGVSEDYVSAVASGSVTSVEIERTWTGKSDSASDNFGTLVGSLAGRTLEESVTTETTAVGGKASVLVDSAQALKDKAVSATESVYAFGIEGATVTVTAGSIIDGSVEAQSAAFNTVQTSTKSDDGKGTVNLSSTTTTTIVGGPAVVSNAGIITEDVSAISATSATVTNTGRIGDADSVDDVLASAIVIGSNSSSETTNFGKASLQTVTETFTPVVALGKASVTNAPGAVIVGNVAIEGGEGTLTNNGTIGGTTIFGRNIDTASVTEVRTDTTTETSYAPGVELLAQTYTANQNGVSGGFVVTGGLDNDPTGEGAVKTSDVNATINLNSGSATLGSIFGEIDEDGNRTTNTTVNLNGSGFLGADAILYPNQKWPVGSDKPNQVLSLGKDAQELFGGSNYQVRVIGIETLNKEGAGTFVINGAEYVPAVPGGEPIYTLDVGNFNIKAGEVQLTTSDFEGAEFGIRGNVNNAATLVIGRRITPGQNLFGNNLVGQTELIDGITVNQVGNFNQTATGTTVVGITPTLVRVYRSEVSDGSVLPEPLGPVVGGVYVGYFTTPELAGIDVDPSQVNITGDLNLAGTVAVNVYRDSLYADGDGYTLFTYTGTGAVSADATPTLTSPYVGFELVHDAATKEVRLEVTRSSYTAGATNPNAQAAAAGLDSALASAVTRIRTDAAGGAGFGSVTELGYAQDIANVATALDFRLSGDQAAQLFNELSSGEVYGSLAAVDQNGVFGQTLDMLTNRRSFGGDFATQLWLNPVGRWGKYGDGDAFGASDIRANSYGLAGGLDFAYAPDGAFGFGGAYAEHDIAARGTPEAVDGRTWTVGAYVTQGFGPIYANAKVAFGWTNYDVTRTMSLLARTAEASVNAKQLDASLELGYDYRAGSLTVTPYGKLVLRRSSLEGFTETGAGAFSLDVDGRKKTVFSPVIGVKIGTETELSDTVTLRPFARASYTFQGNLPNDVSVRYVGGGDSFVLRGVEPDSFGAVEAGFEAKMAERLNLFFSGSQTFGGDNKVTGLRGGVTFQF</sequence>
<feature type="compositionally biased region" description="Low complexity" evidence="1">
    <location>
        <begin position="707"/>
        <end position="722"/>
    </location>
</feature>
<name>A0A0N7GT14_SPHMC</name>
<dbReference type="PROSITE" id="PS51208">
    <property type="entry name" value="AUTOTRANSPORTER"/>
    <property type="match status" value="1"/>
</dbReference>
<evidence type="ECO:0000256" key="1">
    <source>
        <dbReference type="SAM" id="MobiDB-lite"/>
    </source>
</evidence>
<dbReference type="EMBL" id="CP012700">
    <property type="protein sequence ID" value="ALH82243.1"/>
    <property type="molecule type" value="Genomic_DNA"/>
</dbReference>
<evidence type="ECO:0000256" key="2">
    <source>
        <dbReference type="SAM" id="SignalP"/>
    </source>
</evidence>